<proteinExistence type="predicted"/>
<name>A0A158KGR2_9BURK</name>
<evidence type="ECO:0000313" key="2">
    <source>
        <dbReference type="EMBL" id="SAL80326.1"/>
    </source>
</evidence>
<reference evidence="2" key="1">
    <citation type="submission" date="2016-01" db="EMBL/GenBank/DDBJ databases">
        <authorList>
            <person name="Peeters C."/>
        </authorList>
    </citation>
    <scope>NUCLEOTIDE SEQUENCE [LARGE SCALE GENOMIC DNA]</scope>
    <source>
        <strain evidence="2">LMG 22937</strain>
    </source>
</reference>
<dbReference type="AlphaFoldDB" id="A0A158KGR2"/>
<dbReference type="Proteomes" id="UP000054925">
    <property type="component" value="Unassembled WGS sequence"/>
</dbReference>
<comment type="caution">
    <text evidence="2">The sequence shown here is derived from an EMBL/GenBank/DDBJ whole genome shotgun (WGS) entry which is preliminary data.</text>
</comment>
<dbReference type="OrthoDB" id="9103676at2"/>
<evidence type="ECO:0000313" key="3">
    <source>
        <dbReference type="Proteomes" id="UP000054925"/>
    </source>
</evidence>
<protein>
    <submittedName>
        <fullName evidence="2">Uncharacterized protein</fullName>
    </submittedName>
</protein>
<organism evidence="2 3">
    <name type="scientific">Caballeronia terrestris</name>
    <dbReference type="NCBI Taxonomy" id="1226301"/>
    <lineage>
        <taxon>Bacteria</taxon>
        <taxon>Pseudomonadati</taxon>
        <taxon>Pseudomonadota</taxon>
        <taxon>Betaproteobacteria</taxon>
        <taxon>Burkholderiales</taxon>
        <taxon>Burkholderiaceae</taxon>
        <taxon>Caballeronia</taxon>
    </lineage>
</organism>
<accession>A0A158KGR2</accession>
<dbReference type="RefSeq" id="WP_087659422.1">
    <property type="nucleotide sequence ID" value="NZ_FCOL02000054.1"/>
</dbReference>
<dbReference type="EMBL" id="FCOL02000054">
    <property type="protein sequence ID" value="SAL80326.1"/>
    <property type="molecule type" value="Genomic_DNA"/>
</dbReference>
<sequence>MATELKTDSWHRYVLYRNSDRYIPFAPDDERRNAVEAGKKFTASAYADVWARDAGLASRARAFLEKNFHWHERLAKCGTDLDVVQTLMDMVGGGSVVVIPEKPLVTGVGGASTKAGSSSFWGVEDYDRLAMQACRNSIRRSSRSGKPTRRRGKKSKR</sequence>
<gene>
    <name evidence="2" type="ORF">AWB67_05608</name>
</gene>
<feature type="region of interest" description="Disordered" evidence="1">
    <location>
        <begin position="137"/>
        <end position="157"/>
    </location>
</feature>
<evidence type="ECO:0000256" key="1">
    <source>
        <dbReference type="SAM" id="MobiDB-lite"/>
    </source>
</evidence>
<keyword evidence="3" id="KW-1185">Reference proteome</keyword>